<evidence type="ECO:0000259" key="7">
    <source>
        <dbReference type="PROSITE" id="PS51032"/>
    </source>
</evidence>
<dbReference type="GO" id="GO:0003677">
    <property type="term" value="F:DNA binding"/>
    <property type="evidence" value="ECO:0007669"/>
    <property type="project" value="UniProtKB-KW"/>
</dbReference>
<organism evidence="8 9">
    <name type="scientific">Marchantia polymorpha</name>
    <name type="common">Common liverwort</name>
    <name type="synonym">Marchantia aquatica</name>
    <dbReference type="NCBI Taxonomy" id="3197"/>
    <lineage>
        <taxon>Eukaryota</taxon>
        <taxon>Viridiplantae</taxon>
        <taxon>Streptophyta</taxon>
        <taxon>Embryophyta</taxon>
        <taxon>Marchantiophyta</taxon>
        <taxon>Marchantiopsida</taxon>
        <taxon>Marchantiidae</taxon>
        <taxon>Marchantiales</taxon>
        <taxon>Marchantiaceae</taxon>
        <taxon>Marchantia</taxon>
    </lineage>
</organism>
<dbReference type="InterPro" id="IPR016177">
    <property type="entry name" value="DNA-bd_dom_sf"/>
</dbReference>
<dbReference type="PANTHER" id="PTHR31677:SF245">
    <property type="entry name" value="ETHYLENE-RESPONSIVE TRANSCRIPTION FACTOR ESR1"/>
    <property type="match status" value="1"/>
</dbReference>
<dbReference type="CDD" id="cd00018">
    <property type="entry name" value="AP2"/>
    <property type="match status" value="1"/>
</dbReference>
<keyword evidence="5" id="KW-0539">Nucleus</keyword>
<name>A0A2R6W768_MARPO</name>
<dbReference type="OrthoDB" id="1902708at2759"/>
<feature type="compositionally biased region" description="Basic and acidic residues" evidence="6">
    <location>
        <begin position="1"/>
        <end position="19"/>
    </location>
</feature>
<dbReference type="Pfam" id="PF00847">
    <property type="entry name" value="AP2"/>
    <property type="match status" value="1"/>
</dbReference>
<dbReference type="AlphaFoldDB" id="A0A2R6W768"/>
<dbReference type="FunFam" id="3.30.730.10:FF:000001">
    <property type="entry name" value="Ethylene-responsive transcription factor 2"/>
    <property type="match status" value="1"/>
</dbReference>
<keyword evidence="2" id="KW-0805">Transcription regulation</keyword>
<comment type="subcellular location">
    <subcellularLocation>
        <location evidence="1">Nucleus</location>
    </subcellularLocation>
</comment>
<keyword evidence="9" id="KW-1185">Reference proteome</keyword>
<dbReference type="InterPro" id="IPR001471">
    <property type="entry name" value="AP2/ERF_dom"/>
</dbReference>
<gene>
    <name evidence="8" type="ORF">MARPO_0136s0025</name>
</gene>
<dbReference type="SMR" id="A0A2R6W768"/>
<keyword evidence="4" id="KW-0804">Transcription</keyword>
<evidence type="ECO:0000256" key="6">
    <source>
        <dbReference type="SAM" id="MobiDB-lite"/>
    </source>
</evidence>
<dbReference type="InterPro" id="IPR036955">
    <property type="entry name" value="AP2/ERF_dom_sf"/>
</dbReference>
<dbReference type="Gene3D" id="3.30.730.10">
    <property type="entry name" value="AP2/ERF domain"/>
    <property type="match status" value="1"/>
</dbReference>
<evidence type="ECO:0000313" key="8">
    <source>
        <dbReference type="EMBL" id="PTQ29697.1"/>
    </source>
</evidence>
<dbReference type="GO" id="GO:0003700">
    <property type="term" value="F:DNA-binding transcription factor activity"/>
    <property type="evidence" value="ECO:0007669"/>
    <property type="project" value="InterPro"/>
</dbReference>
<dbReference type="SUPFAM" id="SSF54171">
    <property type="entry name" value="DNA-binding domain"/>
    <property type="match status" value="1"/>
</dbReference>
<feature type="region of interest" description="Disordered" evidence="6">
    <location>
        <begin position="1"/>
        <end position="22"/>
    </location>
</feature>
<evidence type="ECO:0000256" key="2">
    <source>
        <dbReference type="ARBA" id="ARBA00023015"/>
    </source>
</evidence>
<dbReference type="Proteomes" id="UP000244005">
    <property type="component" value="Unassembled WGS sequence"/>
</dbReference>
<dbReference type="PROSITE" id="PS51032">
    <property type="entry name" value="AP2_ERF"/>
    <property type="match status" value="1"/>
</dbReference>
<evidence type="ECO:0000313" key="9">
    <source>
        <dbReference type="Proteomes" id="UP000244005"/>
    </source>
</evidence>
<dbReference type="GO" id="GO:0005634">
    <property type="term" value="C:nucleus"/>
    <property type="evidence" value="ECO:0007669"/>
    <property type="project" value="UniProtKB-SubCell"/>
</dbReference>
<evidence type="ECO:0000256" key="1">
    <source>
        <dbReference type="ARBA" id="ARBA00004123"/>
    </source>
</evidence>
<feature type="region of interest" description="Disordered" evidence="6">
    <location>
        <begin position="166"/>
        <end position="187"/>
    </location>
</feature>
<keyword evidence="3" id="KW-0238">DNA-binding</keyword>
<feature type="compositionally biased region" description="Low complexity" evidence="6">
    <location>
        <begin position="166"/>
        <end position="183"/>
    </location>
</feature>
<dbReference type="EMBL" id="KZ772808">
    <property type="protein sequence ID" value="PTQ29697.1"/>
    <property type="molecule type" value="Genomic_DNA"/>
</dbReference>
<evidence type="ECO:0000256" key="4">
    <source>
        <dbReference type="ARBA" id="ARBA00023163"/>
    </source>
</evidence>
<evidence type="ECO:0000256" key="5">
    <source>
        <dbReference type="ARBA" id="ARBA00023242"/>
    </source>
</evidence>
<evidence type="ECO:0000256" key="3">
    <source>
        <dbReference type="ARBA" id="ARBA00023125"/>
    </source>
</evidence>
<proteinExistence type="predicted"/>
<reference evidence="9" key="1">
    <citation type="journal article" date="2017" name="Cell">
        <title>Insights into land plant evolution garnered from the Marchantia polymorpha genome.</title>
        <authorList>
            <person name="Bowman J.L."/>
            <person name="Kohchi T."/>
            <person name="Yamato K.T."/>
            <person name="Jenkins J."/>
            <person name="Shu S."/>
            <person name="Ishizaki K."/>
            <person name="Yamaoka S."/>
            <person name="Nishihama R."/>
            <person name="Nakamura Y."/>
            <person name="Berger F."/>
            <person name="Adam C."/>
            <person name="Aki S.S."/>
            <person name="Althoff F."/>
            <person name="Araki T."/>
            <person name="Arteaga-Vazquez M.A."/>
            <person name="Balasubrmanian S."/>
            <person name="Barry K."/>
            <person name="Bauer D."/>
            <person name="Boehm C.R."/>
            <person name="Briginshaw L."/>
            <person name="Caballero-Perez J."/>
            <person name="Catarino B."/>
            <person name="Chen F."/>
            <person name="Chiyoda S."/>
            <person name="Chovatia M."/>
            <person name="Davies K.M."/>
            <person name="Delmans M."/>
            <person name="Demura T."/>
            <person name="Dierschke T."/>
            <person name="Dolan L."/>
            <person name="Dorantes-Acosta A.E."/>
            <person name="Eklund D.M."/>
            <person name="Florent S.N."/>
            <person name="Flores-Sandoval E."/>
            <person name="Fujiyama A."/>
            <person name="Fukuzawa H."/>
            <person name="Galik B."/>
            <person name="Grimanelli D."/>
            <person name="Grimwood J."/>
            <person name="Grossniklaus U."/>
            <person name="Hamada T."/>
            <person name="Haseloff J."/>
            <person name="Hetherington A.J."/>
            <person name="Higo A."/>
            <person name="Hirakawa Y."/>
            <person name="Hundley H.N."/>
            <person name="Ikeda Y."/>
            <person name="Inoue K."/>
            <person name="Inoue S.I."/>
            <person name="Ishida S."/>
            <person name="Jia Q."/>
            <person name="Kakita M."/>
            <person name="Kanazawa T."/>
            <person name="Kawai Y."/>
            <person name="Kawashima T."/>
            <person name="Kennedy M."/>
            <person name="Kinose K."/>
            <person name="Kinoshita T."/>
            <person name="Kohara Y."/>
            <person name="Koide E."/>
            <person name="Komatsu K."/>
            <person name="Kopischke S."/>
            <person name="Kubo M."/>
            <person name="Kyozuka J."/>
            <person name="Lagercrantz U."/>
            <person name="Lin S.S."/>
            <person name="Lindquist E."/>
            <person name="Lipzen A.M."/>
            <person name="Lu C.W."/>
            <person name="De Luna E."/>
            <person name="Martienssen R.A."/>
            <person name="Minamino N."/>
            <person name="Mizutani M."/>
            <person name="Mizutani M."/>
            <person name="Mochizuki N."/>
            <person name="Monte I."/>
            <person name="Mosher R."/>
            <person name="Nagasaki H."/>
            <person name="Nakagami H."/>
            <person name="Naramoto S."/>
            <person name="Nishitani K."/>
            <person name="Ohtani M."/>
            <person name="Okamoto T."/>
            <person name="Okumura M."/>
            <person name="Phillips J."/>
            <person name="Pollak B."/>
            <person name="Reinders A."/>
            <person name="Rovekamp M."/>
            <person name="Sano R."/>
            <person name="Sawa S."/>
            <person name="Schmid M.W."/>
            <person name="Shirakawa M."/>
            <person name="Solano R."/>
            <person name="Spunde A."/>
            <person name="Suetsugu N."/>
            <person name="Sugano S."/>
            <person name="Sugiyama A."/>
            <person name="Sun R."/>
            <person name="Suzuki Y."/>
            <person name="Takenaka M."/>
            <person name="Takezawa D."/>
            <person name="Tomogane H."/>
            <person name="Tsuzuki M."/>
            <person name="Ueda T."/>
            <person name="Umeda M."/>
            <person name="Ward J.M."/>
            <person name="Watanabe Y."/>
            <person name="Yazaki K."/>
            <person name="Yokoyama R."/>
            <person name="Yoshitake Y."/>
            <person name="Yotsui I."/>
            <person name="Zachgo S."/>
            <person name="Schmutz J."/>
        </authorList>
    </citation>
    <scope>NUCLEOTIDE SEQUENCE [LARGE SCALE GENOMIC DNA]</scope>
    <source>
        <strain evidence="9">Tak-1</strain>
    </source>
</reference>
<dbReference type="SMART" id="SM00380">
    <property type="entry name" value="AP2"/>
    <property type="match status" value="1"/>
</dbReference>
<dbReference type="Gramene" id="Mp5g06970.1">
    <property type="protein sequence ID" value="Mp5g06970.1.cds1"/>
    <property type="gene ID" value="Mp5g06970"/>
</dbReference>
<sequence length="361" mass="39419">MVGRKLGEKRGKRSRDGRYRGVRRRPWGRYAAEIRDPNTKERKWLGTFDTAEDAACAYDNAAREMRGPKARTNFCFPAQLPSAKAAGFHTSSLGSNALEWIQRSLVASSWAPAHSQSHSQAQAQATLGHGFSDFLLETRLASSGSNILASESRLVADLGHQPQESRLLSCSTSTSSNSNSNSSCGGGRSPCSDAQVLAGPSGSSGFNELQRMFQPPPRNPAPLHPCPGPSLSTAALPCFSGASRLCNPYSQYAISSFQESTPSPLLLDEQYLQRKLEEQCDAIKLEEQCAAVSLDHQLHSLQMHFCPPSPASSYDDCYYGHDEAFFLDSMPALPEHDYYDILGSLPEFNEDPTLLLVPPLM</sequence>
<feature type="domain" description="AP2/ERF" evidence="7">
    <location>
        <begin position="18"/>
        <end position="75"/>
    </location>
</feature>
<dbReference type="PRINTS" id="PR00367">
    <property type="entry name" value="ETHRSPELEMNT"/>
</dbReference>
<accession>A0A2R6W768</accession>
<dbReference type="PANTHER" id="PTHR31677">
    <property type="entry name" value="AP2 DOMAIN CLASS TRANSCRIPTION FACTOR"/>
    <property type="match status" value="1"/>
</dbReference>
<protein>
    <recommendedName>
        <fullName evidence="7">AP2/ERF domain-containing protein</fullName>
    </recommendedName>
</protein>